<dbReference type="RefSeq" id="WP_012859804.1">
    <property type="nucleotide sequence ID" value="NC_013517.1"/>
</dbReference>
<evidence type="ECO:0000256" key="1">
    <source>
        <dbReference type="ARBA" id="ARBA00022491"/>
    </source>
</evidence>
<dbReference type="InterPro" id="IPR036390">
    <property type="entry name" value="WH_DNA-bd_sf"/>
</dbReference>
<evidence type="ECO:0000313" key="5">
    <source>
        <dbReference type="EMBL" id="ACZ07205.1"/>
    </source>
</evidence>
<dbReference type="GO" id="GO:0003700">
    <property type="term" value="F:DNA-binding transcription factor activity"/>
    <property type="evidence" value="ECO:0007669"/>
    <property type="project" value="InterPro"/>
</dbReference>
<keyword evidence="2" id="KW-0805">Transcription regulation</keyword>
<dbReference type="InterPro" id="IPR014036">
    <property type="entry name" value="DeoR-like_C"/>
</dbReference>
<evidence type="ECO:0000256" key="3">
    <source>
        <dbReference type="ARBA" id="ARBA00023163"/>
    </source>
</evidence>
<dbReference type="InterPro" id="IPR037171">
    <property type="entry name" value="NagB/RpiA_transferase-like"/>
</dbReference>
<dbReference type="SUPFAM" id="SSF100950">
    <property type="entry name" value="NagB/RpiA/CoA transferase-like"/>
    <property type="match status" value="1"/>
</dbReference>
<organism evidence="5 6">
    <name type="scientific">Sebaldella termitidis (strain ATCC 33386 / NCTC 11300)</name>
    <dbReference type="NCBI Taxonomy" id="526218"/>
    <lineage>
        <taxon>Bacteria</taxon>
        <taxon>Fusobacteriati</taxon>
        <taxon>Fusobacteriota</taxon>
        <taxon>Fusobacteriia</taxon>
        <taxon>Fusobacteriales</taxon>
        <taxon>Leptotrichiaceae</taxon>
        <taxon>Sebaldella</taxon>
    </lineage>
</organism>
<dbReference type="Gene3D" id="1.10.10.10">
    <property type="entry name" value="Winged helix-like DNA-binding domain superfamily/Winged helix DNA-binding domain"/>
    <property type="match status" value="1"/>
</dbReference>
<keyword evidence="3" id="KW-0804">Transcription</keyword>
<dbReference type="Gene3D" id="3.40.50.1360">
    <property type="match status" value="1"/>
</dbReference>
<dbReference type="HOGENOM" id="CLU_060699_1_0_0"/>
<dbReference type="InterPro" id="IPR036388">
    <property type="entry name" value="WH-like_DNA-bd_sf"/>
</dbReference>
<evidence type="ECO:0000259" key="4">
    <source>
        <dbReference type="PROSITE" id="PS51000"/>
    </source>
</evidence>
<dbReference type="InterPro" id="IPR050313">
    <property type="entry name" value="Carb_Metab_HTH_regulators"/>
</dbReference>
<dbReference type="SUPFAM" id="SSF46785">
    <property type="entry name" value="Winged helix' DNA-binding domain"/>
    <property type="match status" value="1"/>
</dbReference>
<keyword evidence="6" id="KW-1185">Reference proteome</keyword>
<proteinExistence type="predicted"/>
<dbReference type="EMBL" id="CP001739">
    <property type="protein sequence ID" value="ACZ07205.1"/>
    <property type="molecule type" value="Genomic_DNA"/>
</dbReference>
<protein>
    <submittedName>
        <fullName evidence="5">Transcriptional regulator, DeoR family</fullName>
    </submittedName>
</protein>
<dbReference type="PANTHER" id="PTHR30363">
    <property type="entry name" value="HTH-TYPE TRANSCRIPTIONAL REGULATOR SRLR-RELATED"/>
    <property type="match status" value="1"/>
</dbReference>
<gene>
    <name evidence="5" type="ordered locus">Sterm_0321</name>
</gene>
<dbReference type="PRINTS" id="PR00037">
    <property type="entry name" value="HTHLACR"/>
</dbReference>
<evidence type="ECO:0000256" key="2">
    <source>
        <dbReference type="ARBA" id="ARBA00023015"/>
    </source>
</evidence>
<reference evidence="6" key="1">
    <citation type="submission" date="2009-09" db="EMBL/GenBank/DDBJ databases">
        <title>The complete chromosome of Sebaldella termitidis ATCC 33386.</title>
        <authorList>
            <consortium name="US DOE Joint Genome Institute (JGI-PGF)"/>
            <person name="Lucas S."/>
            <person name="Copeland A."/>
            <person name="Lapidus A."/>
            <person name="Glavina del Rio T."/>
            <person name="Dalin E."/>
            <person name="Tice H."/>
            <person name="Bruce D."/>
            <person name="Goodwin L."/>
            <person name="Pitluck S."/>
            <person name="Kyrpides N."/>
            <person name="Mavromatis K."/>
            <person name="Ivanova N."/>
            <person name="Mikhailova N."/>
            <person name="Sims D."/>
            <person name="Meincke L."/>
            <person name="Brettin T."/>
            <person name="Detter J.C."/>
            <person name="Han C."/>
            <person name="Larimer F."/>
            <person name="Land M."/>
            <person name="Hauser L."/>
            <person name="Markowitz V."/>
            <person name="Cheng J.F."/>
            <person name="Hugenholtz P."/>
            <person name="Woyke T."/>
            <person name="Wu D."/>
            <person name="Eisen J.A."/>
        </authorList>
    </citation>
    <scope>NUCLEOTIDE SEQUENCE [LARGE SCALE GENOMIC DNA]</scope>
    <source>
        <strain evidence="6">ATCC 33386 / NCTC 11300</strain>
    </source>
</reference>
<dbReference type="Pfam" id="PF00455">
    <property type="entry name" value="DeoRC"/>
    <property type="match status" value="1"/>
</dbReference>
<name>D1ALT7_SEBTE</name>
<sequence length="252" mass="28979">MKEKRIDIIMKEIEKHGIVSVNDLMKKLGVTRMTIGRDLKLLEDSNMLKRIHGGAVRNEDSKLTELTHLQKKNINISKKEEIGRQAAGYIENGDIIFIGASTTNECLMKYIKNKRIRIITNSFYIFEQYKGNDDFELILTGGIWREKSGAFIGDVTDRILSEIKVDKSFIGANGIKNNNVTNSNKEEAGLQKIIMDNSQKNYILIDSNKFDLKDLYTFYQTDKINGIITDSRLDKELREKYGKYTQIINIIK</sequence>
<dbReference type="SMART" id="SM00420">
    <property type="entry name" value="HTH_DEOR"/>
    <property type="match status" value="1"/>
</dbReference>
<dbReference type="KEGG" id="str:Sterm_0321"/>
<dbReference type="PANTHER" id="PTHR30363:SF4">
    <property type="entry name" value="GLYCEROL-3-PHOSPHATE REGULON REPRESSOR"/>
    <property type="match status" value="1"/>
</dbReference>
<dbReference type="PROSITE" id="PS51000">
    <property type="entry name" value="HTH_DEOR_2"/>
    <property type="match status" value="1"/>
</dbReference>
<reference evidence="5 6" key="2">
    <citation type="journal article" date="2010" name="Stand. Genomic Sci.">
        <title>Complete genome sequence of Sebaldella termitidis type strain (NCTC 11300).</title>
        <authorList>
            <person name="Harmon-Smith M."/>
            <person name="Celia L."/>
            <person name="Chertkov O."/>
            <person name="Lapidus A."/>
            <person name="Copeland A."/>
            <person name="Glavina Del Rio T."/>
            <person name="Nolan M."/>
            <person name="Lucas S."/>
            <person name="Tice H."/>
            <person name="Cheng J.F."/>
            <person name="Han C."/>
            <person name="Detter J.C."/>
            <person name="Bruce D."/>
            <person name="Goodwin L."/>
            <person name="Pitluck S."/>
            <person name="Pati A."/>
            <person name="Liolios K."/>
            <person name="Ivanova N."/>
            <person name="Mavromatis K."/>
            <person name="Mikhailova N."/>
            <person name="Chen A."/>
            <person name="Palaniappan K."/>
            <person name="Land M."/>
            <person name="Hauser L."/>
            <person name="Chang Y.J."/>
            <person name="Jeffries C.D."/>
            <person name="Brettin T."/>
            <person name="Goker M."/>
            <person name="Beck B."/>
            <person name="Bristow J."/>
            <person name="Eisen J.A."/>
            <person name="Markowitz V."/>
            <person name="Hugenholtz P."/>
            <person name="Kyrpides N.C."/>
            <person name="Klenk H.P."/>
            <person name="Chen F."/>
        </authorList>
    </citation>
    <scope>NUCLEOTIDE SEQUENCE [LARGE SCALE GENOMIC DNA]</scope>
    <source>
        <strain evidence="6">ATCC 33386 / NCTC 11300</strain>
    </source>
</reference>
<dbReference type="eggNOG" id="COG1349">
    <property type="taxonomic scope" value="Bacteria"/>
</dbReference>
<evidence type="ECO:0000313" key="6">
    <source>
        <dbReference type="Proteomes" id="UP000000845"/>
    </source>
</evidence>
<feature type="domain" description="HTH deoR-type" evidence="4">
    <location>
        <begin position="2"/>
        <end position="57"/>
    </location>
</feature>
<dbReference type="Proteomes" id="UP000000845">
    <property type="component" value="Chromosome"/>
</dbReference>
<dbReference type="SMART" id="SM01134">
    <property type="entry name" value="DeoRC"/>
    <property type="match status" value="1"/>
</dbReference>
<accession>D1ALT7</accession>
<dbReference type="AlphaFoldDB" id="D1ALT7"/>
<dbReference type="STRING" id="526218.Sterm_0321"/>
<keyword evidence="1" id="KW-0678">Repressor</keyword>
<dbReference type="InterPro" id="IPR001034">
    <property type="entry name" value="DeoR_HTH"/>
</dbReference>
<dbReference type="Pfam" id="PF08220">
    <property type="entry name" value="HTH_DeoR"/>
    <property type="match status" value="1"/>
</dbReference>